<dbReference type="EMBL" id="FOQD01000025">
    <property type="protein sequence ID" value="SFJ60114.1"/>
    <property type="molecule type" value="Genomic_DNA"/>
</dbReference>
<evidence type="ECO:0000313" key="2">
    <source>
        <dbReference type="Proteomes" id="UP000199518"/>
    </source>
</evidence>
<accession>A0A1I3SMR7</accession>
<gene>
    <name evidence="1" type="ORF">SAMN05421753_12514</name>
</gene>
<dbReference type="GO" id="GO:0003677">
    <property type="term" value="F:DNA binding"/>
    <property type="evidence" value="ECO:0007669"/>
    <property type="project" value="InterPro"/>
</dbReference>
<dbReference type="GO" id="GO:0006313">
    <property type="term" value="P:DNA transposition"/>
    <property type="evidence" value="ECO:0007669"/>
    <property type="project" value="InterPro"/>
</dbReference>
<dbReference type="RefSeq" id="WP_217647191.1">
    <property type="nucleotide sequence ID" value="NZ_FOQD01000025.1"/>
</dbReference>
<proteinExistence type="predicted"/>
<protein>
    <recommendedName>
        <fullName evidence="3">Transposase IS200 like</fullName>
    </recommendedName>
</protein>
<dbReference type="AlphaFoldDB" id="A0A1I3SMR7"/>
<dbReference type="SUPFAM" id="SSF143422">
    <property type="entry name" value="Transposase IS200-like"/>
    <property type="match status" value="1"/>
</dbReference>
<evidence type="ECO:0008006" key="3">
    <source>
        <dbReference type="Google" id="ProtNLM"/>
    </source>
</evidence>
<name>A0A1I3SMR7_9PLAN</name>
<sequence>MIDTDPLAVFITWTIYGTHLQGDHRGWRRRRQGGQLPQPSLAKWHEDRLKYPVILLNREQRSVVDQECHSLCLHRGWRLWEVNARSNHVHTVVTAVGLSGKTVRDQLKANCTRGLRERDSRFQG</sequence>
<evidence type="ECO:0000313" key="1">
    <source>
        <dbReference type="EMBL" id="SFJ60114.1"/>
    </source>
</evidence>
<dbReference type="GO" id="GO:0004803">
    <property type="term" value="F:transposase activity"/>
    <property type="evidence" value="ECO:0007669"/>
    <property type="project" value="InterPro"/>
</dbReference>
<reference evidence="2" key="1">
    <citation type="submission" date="2016-10" db="EMBL/GenBank/DDBJ databases">
        <authorList>
            <person name="Varghese N."/>
            <person name="Submissions S."/>
        </authorList>
    </citation>
    <scope>NUCLEOTIDE SEQUENCE [LARGE SCALE GENOMIC DNA]</scope>
    <source>
        <strain evidence="2">DSM 26348</strain>
    </source>
</reference>
<organism evidence="1 2">
    <name type="scientific">Planctomicrobium piriforme</name>
    <dbReference type="NCBI Taxonomy" id="1576369"/>
    <lineage>
        <taxon>Bacteria</taxon>
        <taxon>Pseudomonadati</taxon>
        <taxon>Planctomycetota</taxon>
        <taxon>Planctomycetia</taxon>
        <taxon>Planctomycetales</taxon>
        <taxon>Planctomycetaceae</taxon>
        <taxon>Planctomicrobium</taxon>
    </lineage>
</organism>
<dbReference type="InterPro" id="IPR036515">
    <property type="entry name" value="Transposase_17_sf"/>
</dbReference>
<dbReference type="Proteomes" id="UP000199518">
    <property type="component" value="Unassembled WGS sequence"/>
</dbReference>
<keyword evidence="2" id="KW-1185">Reference proteome</keyword>